<dbReference type="Gene3D" id="2.160.20.10">
    <property type="entry name" value="Single-stranded right-handed beta-helix, Pectin lyase-like"/>
    <property type="match status" value="2"/>
</dbReference>
<keyword evidence="1" id="KW-0812">Transmembrane</keyword>
<dbReference type="NCBIfam" id="TIGR03804">
    <property type="entry name" value="para_beta_helix"/>
    <property type="match status" value="4"/>
</dbReference>
<dbReference type="InterPro" id="IPR007742">
    <property type="entry name" value="NosD_dom"/>
</dbReference>
<evidence type="ECO:0000259" key="3">
    <source>
        <dbReference type="Pfam" id="PF13229"/>
    </source>
</evidence>
<gene>
    <name evidence="4" type="ORF">MSIBF_A900002</name>
</gene>
<reference evidence="4" key="1">
    <citation type="submission" date="2014-09" db="EMBL/GenBank/DDBJ databases">
        <authorList>
            <person name="Probst J Alexander"/>
        </authorList>
    </citation>
    <scope>NUCLEOTIDE SEQUENCE</scope>
</reference>
<feature type="domain" description="Right handed beta helix" evidence="3">
    <location>
        <begin position="94"/>
        <end position="195"/>
    </location>
</feature>
<evidence type="ECO:0000313" key="4">
    <source>
        <dbReference type="EMBL" id="CEG14018.1"/>
    </source>
</evidence>
<protein>
    <submittedName>
        <fullName evidence="4">Uncharacterized protein</fullName>
    </submittedName>
</protein>
<proteinExistence type="predicted"/>
<evidence type="ECO:0000259" key="2">
    <source>
        <dbReference type="Pfam" id="PF05048"/>
    </source>
</evidence>
<organism evidence="4">
    <name type="scientific">groundwater metagenome</name>
    <dbReference type="NCBI Taxonomy" id="717931"/>
    <lineage>
        <taxon>unclassified sequences</taxon>
        <taxon>metagenomes</taxon>
        <taxon>ecological metagenomes</taxon>
    </lineage>
</organism>
<accession>A0A098EDC8</accession>
<dbReference type="InterPro" id="IPR039448">
    <property type="entry name" value="Beta_helix"/>
</dbReference>
<dbReference type="InterPro" id="IPR022441">
    <property type="entry name" value="Para_beta_helix_rpt-2"/>
</dbReference>
<dbReference type="Pfam" id="PF13229">
    <property type="entry name" value="Beta_helix"/>
    <property type="match status" value="1"/>
</dbReference>
<dbReference type="SMART" id="SM00710">
    <property type="entry name" value="PbH1"/>
    <property type="match status" value="8"/>
</dbReference>
<dbReference type="InterPro" id="IPR012334">
    <property type="entry name" value="Pectin_lyas_fold"/>
</dbReference>
<feature type="transmembrane region" description="Helical" evidence="1">
    <location>
        <begin position="532"/>
        <end position="552"/>
    </location>
</feature>
<keyword evidence="1" id="KW-0472">Membrane</keyword>
<feature type="domain" description="Periplasmic copper-binding protein NosD beta helix" evidence="2">
    <location>
        <begin position="209"/>
        <end position="335"/>
    </location>
</feature>
<dbReference type="AlphaFoldDB" id="A0A098EDC8"/>
<dbReference type="EMBL" id="CCXY01000458">
    <property type="protein sequence ID" value="CEG14018.1"/>
    <property type="molecule type" value="Genomic_DNA"/>
</dbReference>
<sequence>MKNKKTCSAGVHERADKGFGQLSEDLGRSLVSGLVILGLIFGLSSVVSACDVFCSDCASCNSAISSASEGQRICLNTDIINHAGTCIDDPANFENKTFDCQGYIIDGIGWGRGIFLNGKSGNEIRDCIISNFLEGIGLWFSSFNIIDGNKVNNNSYTGIYLYFSSNNTINENKEVNSNVEGIWLLSSSSNNITGNKEVNSNFFHGILLDYYSNDNLIDNNIVNSNDLSGIKLGSSSGNVISNNIVNNNNNQTRKAGIYLEGSSSNTITQNQINNNWDGIYMFSSHNNIIYNNNIVGNRQNGIHLYASFSNTIDLRNTITNQLGFGVFECNPNSDNPNGDQIDITPILDPTGNTIIGNFGGNACEAAVPFLTYNSPYYPYRSRNNPPYQNWCLCQHVDFGPNGFNIRKGWDDVWPVLMENHSNFAFGINESGYVIDPLIPIWISNNTIKAVTYANYTIASNITANLSLAVFGYSCPLGYSCSITYTPKNGVPITPNCTHYPGGIMCYNLPIEISNESNLLEINCNPPKEVPSFNSIGILILIISVLLFGIVSIKKKHK</sequence>
<name>A0A098EDC8_9ZZZZ</name>
<dbReference type="InterPro" id="IPR011050">
    <property type="entry name" value="Pectin_lyase_fold/virulence"/>
</dbReference>
<keyword evidence="1" id="KW-1133">Transmembrane helix</keyword>
<dbReference type="SUPFAM" id="SSF51126">
    <property type="entry name" value="Pectin lyase-like"/>
    <property type="match status" value="2"/>
</dbReference>
<dbReference type="InterPro" id="IPR006626">
    <property type="entry name" value="PbH1"/>
</dbReference>
<dbReference type="Pfam" id="PF05048">
    <property type="entry name" value="NosD"/>
    <property type="match status" value="1"/>
</dbReference>
<evidence type="ECO:0000256" key="1">
    <source>
        <dbReference type="SAM" id="Phobius"/>
    </source>
</evidence>